<feature type="transmembrane region" description="Helical" evidence="1">
    <location>
        <begin position="221"/>
        <end position="239"/>
    </location>
</feature>
<evidence type="ECO:0000256" key="1">
    <source>
        <dbReference type="SAM" id="Phobius"/>
    </source>
</evidence>
<dbReference type="Pfam" id="PF04123">
    <property type="entry name" value="DUF373"/>
    <property type="match status" value="1"/>
</dbReference>
<proteinExistence type="predicted"/>
<organism evidence="2 3">
    <name type="scientific">Candidatus Iainarchaeum sp</name>
    <dbReference type="NCBI Taxonomy" id="3101447"/>
    <lineage>
        <taxon>Archaea</taxon>
        <taxon>Candidatus Iainarchaeota</taxon>
        <taxon>Candidatus Iainarchaeia</taxon>
        <taxon>Candidatus Iainarchaeales</taxon>
        <taxon>Candidatus Iainarchaeaceae</taxon>
        <taxon>Candidatus Iainarchaeum</taxon>
    </lineage>
</organism>
<evidence type="ECO:0000313" key="3">
    <source>
        <dbReference type="Proteomes" id="UP000675968"/>
    </source>
</evidence>
<comment type="caution">
    <text evidence="2">The sequence shown here is derived from an EMBL/GenBank/DDBJ whole genome shotgun (WGS) entry which is preliminary data.</text>
</comment>
<feature type="transmembrane region" description="Helical" evidence="1">
    <location>
        <begin position="259"/>
        <end position="276"/>
    </location>
</feature>
<keyword evidence="1" id="KW-0472">Membrane</keyword>
<sequence>MASPKNILVVCVDRDDDLGRKTGIQGPVIGRKNVLNAAAKLAVADPFEADANTMFAAVHQFDEITKSGETVEVACLTGVDKTDYSSDKRIMQQLDQVLEKFQTDGFVLVTDGAEDDQVIPLLQNRARIVSKQTVIVRQAKEVESTFYTIKEALKDNTLKTMFIILPGLILLALAFLPAFSFSIISGGIGFFLLFYGTGLYERLQDATSDLQKSIANQRTSFPFYLASFFVLAFALITIITQFTSNATTTDIITNAVQSLQNAFFLIFLAAESFVLAKSLDTVHARKAYRLHSYFVTGVLVILFWLILDAGTDVFLKRTDIDWFLRIILFSAVVLWLTLRSARMIDIRNKVTDFLIGASVYNPKGEWVGKVAKTYPAKQMIEFNNQKTKQIQQIDKTSFRFREGRVVLVK</sequence>
<name>A0A8T4L3S6_9ARCH</name>
<feature type="transmembrane region" description="Helical" evidence="1">
    <location>
        <begin position="158"/>
        <end position="176"/>
    </location>
</feature>
<gene>
    <name evidence="2" type="ORF">J4215_00965</name>
</gene>
<dbReference type="PANTHER" id="PTHR38815">
    <property type="entry name" value="HYPOTHETICAL MEMBRANE PROTEIN, CONSERVED, DUF373 FAMILY"/>
    <property type="match status" value="1"/>
</dbReference>
<dbReference type="AlphaFoldDB" id="A0A8T4L3S6"/>
<dbReference type="EMBL" id="JAGVWC010000008">
    <property type="protein sequence ID" value="MBS3061134.1"/>
    <property type="molecule type" value="Genomic_DNA"/>
</dbReference>
<keyword evidence="1" id="KW-1133">Transmembrane helix</keyword>
<evidence type="ECO:0000313" key="2">
    <source>
        <dbReference type="EMBL" id="MBS3061134.1"/>
    </source>
</evidence>
<feature type="transmembrane region" description="Helical" evidence="1">
    <location>
        <begin position="322"/>
        <end position="338"/>
    </location>
</feature>
<dbReference type="Proteomes" id="UP000675968">
    <property type="component" value="Unassembled WGS sequence"/>
</dbReference>
<accession>A0A8T4L3S6</accession>
<protein>
    <submittedName>
        <fullName evidence="2">DUF373 family protein</fullName>
    </submittedName>
</protein>
<feature type="transmembrane region" description="Helical" evidence="1">
    <location>
        <begin position="182"/>
        <end position="200"/>
    </location>
</feature>
<feature type="transmembrane region" description="Helical" evidence="1">
    <location>
        <begin position="288"/>
        <end position="307"/>
    </location>
</feature>
<reference evidence="2" key="2">
    <citation type="submission" date="2021-05" db="EMBL/GenBank/DDBJ databases">
        <title>Protein family content uncovers lineage relationships and bacterial pathway maintenance mechanisms in DPANN archaea.</title>
        <authorList>
            <person name="Castelle C.J."/>
            <person name="Meheust R."/>
            <person name="Jaffe A.L."/>
            <person name="Seitz K."/>
            <person name="Gong X."/>
            <person name="Baker B.J."/>
            <person name="Banfield J.F."/>
        </authorList>
    </citation>
    <scope>NUCLEOTIDE SEQUENCE</scope>
    <source>
        <strain evidence="2">RIFCSPLOWO2_01_FULL_AR10_48_17</strain>
    </source>
</reference>
<dbReference type="InterPro" id="IPR007254">
    <property type="entry name" value="DUF373"/>
</dbReference>
<reference evidence="2" key="1">
    <citation type="submission" date="2021-03" db="EMBL/GenBank/DDBJ databases">
        <authorList>
            <person name="Jaffe A."/>
        </authorList>
    </citation>
    <scope>NUCLEOTIDE SEQUENCE</scope>
    <source>
        <strain evidence="2">RIFCSPLOWO2_01_FULL_AR10_48_17</strain>
    </source>
</reference>
<keyword evidence="1" id="KW-0812">Transmembrane</keyword>
<dbReference type="PANTHER" id="PTHR38815:SF1">
    <property type="entry name" value="DUF373 FAMILY PROTEIN"/>
    <property type="match status" value="1"/>
</dbReference>